<comment type="similarity">
    <text evidence="2">Belongs to the amino acid-polyamine-organocation (APC) superfamily. Cationic amino acid transporter (CAT) (TC 2.A.3.3) family.</text>
</comment>
<reference evidence="12" key="2">
    <citation type="submission" date="2025-08" db="UniProtKB">
        <authorList>
            <consortium name="Ensembl"/>
        </authorList>
    </citation>
    <scope>IDENTIFICATION</scope>
</reference>
<feature type="domain" description="Cationic amino acid transporter C-terminal" evidence="11">
    <location>
        <begin position="555"/>
        <end position="605"/>
    </location>
</feature>
<evidence type="ECO:0000256" key="9">
    <source>
        <dbReference type="SAM" id="MobiDB-lite"/>
    </source>
</evidence>
<feature type="region of interest" description="Disordered" evidence="9">
    <location>
        <begin position="434"/>
        <end position="456"/>
    </location>
</feature>
<dbReference type="FunFam" id="1.20.1740.10:FF:000050">
    <property type="entry name" value="MGC157082 protein"/>
    <property type="match status" value="1"/>
</dbReference>
<reference evidence="13" key="1">
    <citation type="submission" date="2016-06" db="EMBL/GenBank/DDBJ databases">
        <title>De novo assembly and RNA-Seq shows season-dependent expression and editing in black bear kidneys.</title>
        <authorList>
            <person name="Korstanje R."/>
            <person name="Srivastava A."/>
            <person name="Sarsani V.K."/>
            <person name="Sheehan S.M."/>
            <person name="Seger R.L."/>
            <person name="Barter M.E."/>
            <person name="Lindqvist C."/>
            <person name="Brody L.C."/>
            <person name="Mullikin J.C."/>
        </authorList>
    </citation>
    <scope>NUCLEOTIDE SEQUENCE [LARGE SCALE GENOMIC DNA]</scope>
</reference>
<feature type="transmembrane region" description="Helical" evidence="10">
    <location>
        <begin position="379"/>
        <end position="400"/>
    </location>
</feature>
<evidence type="ECO:0000313" key="12">
    <source>
        <dbReference type="Ensembl" id="ENSUAMP00000007441.1"/>
    </source>
</evidence>
<feature type="region of interest" description="Disordered" evidence="9">
    <location>
        <begin position="621"/>
        <end position="644"/>
    </location>
</feature>
<protein>
    <recommendedName>
        <fullName evidence="11">Cationic amino acid transporter C-terminal domain-containing protein</fullName>
    </recommendedName>
</protein>
<dbReference type="FunFam" id="1.20.1740.10:FF:000024">
    <property type="entry name" value="High affinity cationic amino acid transporter 1"/>
    <property type="match status" value="1"/>
</dbReference>
<dbReference type="PANTHER" id="PTHR43243:SF13">
    <property type="entry name" value="CATIONIC AMINO ACID TRANSPORTER C-TERMINAL DOMAIN-CONTAINING PROTEIN"/>
    <property type="match status" value="1"/>
</dbReference>
<feature type="transmembrane region" description="Helical" evidence="10">
    <location>
        <begin position="162"/>
        <end position="180"/>
    </location>
</feature>
<keyword evidence="6 10" id="KW-1133">Transmembrane helix</keyword>
<feature type="transmembrane region" description="Helical" evidence="10">
    <location>
        <begin position="559"/>
        <end position="577"/>
    </location>
</feature>
<dbReference type="GO" id="GO:0012505">
    <property type="term" value="C:endomembrane system"/>
    <property type="evidence" value="ECO:0007669"/>
    <property type="project" value="UniProtKB-SubCell"/>
</dbReference>
<feature type="transmembrane region" description="Helical" evidence="10">
    <location>
        <begin position="530"/>
        <end position="547"/>
    </location>
</feature>
<dbReference type="Proteomes" id="UP000291022">
    <property type="component" value="Unassembled WGS sequence"/>
</dbReference>
<dbReference type="GeneTree" id="ENSGT00940000154651"/>
<evidence type="ECO:0000256" key="4">
    <source>
        <dbReference type="ARBA" id="ARBA00022692"/>
    </source>
</evidence>
<reference evidence="12" key="3">
    <citation type="submission" date="2025-09" db="UniProtKB">
        <authorList>
            <consortium name="Ensembl"/>
        </authorList>
    </citation>
    <scope>IDENTIFICATION</scope>
</reference>
<dbReference type="InterPro" id="IPR002293">
    <property type="entry name" value="AA/rel_permease1"/>
</dbReference>
<feature type="transmembrane region" description="Helical" evidence="10">
    <location>
        <begin position="65"/>
        <end position="87"/>
    </location>
</feature>
<dbReference type="GO" id="GO:0015171">
    <property type="term" value="F:amino acid transmembrane transporter activity"/>
    <property type="evidence" value="ECO:0007669"/>
    <property type="project" value="TreeGrafter"/>
</dbReference>
<name>A0A452QPM4_URSAM</name>
<evidence type="ECO:0000259" key="11">
    <source>
        <dbReference type="Pfam" id="PF13906"/>
    </source>
</evidence>
<feature type="transmembrane region" description="Helical" evidence="10">
    <location>
        <begin position="329"/>
        <end position="351"/>
    </location>
</feature>
<dbReference type="Pfam" id="PF13906">
    <property type="entry name" value="AA_permease_C"/>
    <property type="match status" value="1"/>
</dbReference>
<feature type="transmembrane region" description="Helical" evidence="10">
    <location>
        <begin position="406"/>
        <end position="425"/>
    </location>
</feature>
<dbReference type="PANTHER" id="PTHR43243">
    <property type="entry name" value="INNER MEMBRANE TRANSPORTER YGJI-RELATED"/>
    <property type="match status" value="1"/>
</dbReference>
<evidence type="ECO:0000256" key="1">
    <source>
        <dbReference type="ARBA" id="ARBA00004127"/>
    </source>
</evidence>
<dbReference type="Ensembl" id="ENSUAMT00000008416.1">
    <property type="protein sequence ID" value="ENSUAMP00000007441.1"/>
    <property type="gene ID" value="ENSUAMG00000006378.1"/>
</dbReference>
<feature type="transmembrane region" description="Helical" evidence="10">
    <location>
        <begin position="583"/>
        <end position="600"/>
    </location>
</feature>
<evidence type="ECO:0000256" key="5">
    <source>
        <dbReference type="ARBA" id="ARBA00022970"/>
    </source>
</evidence>
<evidence type="ECO:0000256" key="2">
    <source>
        <dbReference type="ARBA" id="ARBA00008572"/>
    </source>
</evidence>
<keyword evidence="5" id="KW-0029">Amino-acid transport</keyword>
<proteinExistence type="inferred from homology"/>
<keyword evidence="4 10" id="KW-0812">Transmembrane</keyword>
<evidence type="ECO:0000256" key="6">
    <source>
        <dbReference type="ARBA" id="ARBA00022989"/>
    </source>
</evidence>
<evidence type="ECO:0000313" key="13">
    <source>
        <dbReference type="Proteomes" id="UP000291022"/>
    </source>
</evidence>
<keyword evidence="7 10" id="KW-0472">Membrane</keyword>
<organism evidence="12 13">
    <name type="scientific">Ursus americanus</name>
    <name type="common">American black bear</name>
    <name type="synonym">Euarctos americanus</name>
    <dbReference type="NCBI Taxonomy" id="9643"/>
    <lineage>
        <taxon>Eukaryota</taxon>
        <taxon>Metazoa</taxon>
        <taxon>Chordata</taxon>
        <taxon>Craniata</taxon>
        <taxon>Vertebrata</taxon>
        <taxon>Euteleostomi</taxon>
        <taxon>Mammalia</taxon>
        <taxon>Eutheria</taxon>
        <taxon>Laurasiatheria</taxon>
        <taxon>Carnivora</taxon>
        <taxon>Caniformia</taxon>
        <taxon>Ursidae</taxon>
        <taxon>Ursus</taxon>
    </lineage>
</organism>
<keyword evidence="8" id="KW-0325">Glycoprotein</keyword>
<evidence type="ECO:0000256" key="10">
    <source>
        <dbReference type="SAM" id="Phobius"/>
    </source>
</evidence>
<dbReference type="Gene3D" id="1.20.1740.10">
    <property type="entry name" value="Amino acid/polyamine transporter I"/>
    <property type="match status" value="1"/>
</dbReference>
<feature type="transmembrane region" description="Helical" evidence="10">
    <location>
        <begin position="285"/>
        <end position="309"/>
    </location>
</feature>
<comment type="subcellular location">
    <subcellularLocation>
        <location evidence="1">Endomembrane system</location>
        <topology evidence="1">Multi-pass membrane protein</topology>
    </subcellularLocation>
</comment>
<accession>A0A452QPM4</accession>
<feature type="transmembrane region" description="Helical" evidence="10">
    <location>
        <begin position="108"/>
        <end position="135"/>
    </location>
</feature>
<feature type="transmembrane region" description="Helical" evidence="10">
    <location>
        <begin position="35"/>
        <end position="53"/>
    </location>
</feature>
<dbReference type="AlphaFoldDB" id="A0A452QPM4"/>
<evidence type="ECO:0000256" key="3">
    <source>
        <dbReference type="ARBA" id="ARBA00022448"/>
    </source>
</evidence>
<feature type="transmembrane region" description="Helical" evidence="10">
    <location>
        <begin position="187"/>
        <end position="209"/>
    </location>
</feature>
<dbReference type="Pfam" id="PF13520">
    <property type="entry name" value="AA_permease_2"/>
    <property type="match status" value="1"/>
</dbReference>
<evidence type="ECO:0000256" key="7">
    <source>
        <dbReference type="ARBA" id="ARBA00023136"/>
    </source>
</evidence>
<sequence length="685" mass="75674">MLRQALHRFGQKLVRRRKLEQPVAETASASKLSTLDLVALGVDYTLGAGVYFLAGEVASNQAGPAIVICFLVASLSCVLAGLCYAEFSARVPYSGSAYLYTYVTMGELWAFITGWNFIISYVAGTASVALAWTLAFDYLIGNQLFQARGSVLLHVPQILLEYTDFFAMGLVLLLTGILALRDWQSILVTKLVTLVSFLVLSFFIISGFIKGDLHNWKLTEEDYVKAGLNGTSSLGPLGYGGFVPFGFPGILRGAATCFYAFIGFNNIVTRVEEAQNPERSIPMGIVISVFICSLIYFGVSAALTLMVPYYQIHRGIPLPEAFLHIDWKLASYVVVTGGLFTVFTTILNDIFSTHQMISVMAKDGLLFHVLARTHTSKDIPVMAIVVSGIMAAIMILLFELIDLVDFMLVGILLTHSLVATCVLILRYQPERKNGGNEAQVQEENGGNEAQVREENGGNEAQVWEENGGNEAQVQEENGPEAEKLTLQALFFPGSPTPTPLSGRVVYVCSSLLALLLTLLCLVLAHWPVVVLLLVLITGLTGVIWRQPQNSTRLPFKVPALPLLPLLSIFVNVCLMMQLATGTWLRFGVCILSGFALYFGYGIQHSFCPMCAAGRDCRQREHQEKKHRRRKQHSEHTEQGTTEHAQVDWSQRFPLSTEHFGFEPTTHAENPWGWFFLAISAFLDFK</sequence>
<keyword evidence="13" id="KW-1185">Reference proteome</keyword>
<dbReference type="STRING" id="9643.ENSUAMP00000007441"/>
<feature type="transmembrane region" description="Helical" evidence="10">
    <location>
        <begin position="504"/>
        <end position="524"/>
    </location>
</feature>
<dbReference type="GO" id="GO:0005886">
    <property type="term" value="C:plasma membrane"/>
    <property type="evidence" value="ECO:0007669"/>
    <property type="project" value="TreeGrafter"/>
</dbReference>
<keyword evidence="3" id="KW-0813">Transport</keyword>
<evidence type="ECO:0000256" key="8">
    <source>
        <dbReference type="ARBA" id="ARBA00023180"/>
    </source>
</evidence>
<dbReference type="InterPro" id="IPR029485">
    <property type="entry name" value="CAT_C"/>
</dbReference>
<feature type="transmembrane region" description="Helical" evidence="10">
    <location>
        <begin position="242"/>
        <end position="264"/>
    </location>
</feature>